<evidence type="ECO:0000256" key="9">
    <source>
        <dbReference type="ARBA" id="ARBA00023136"/>
    </source>
</evidence>
<keyword evidence="11" id="KW-1133">Transmembrane helix</keyword>
<gene>
    <name evidence="13" type="ORF">MPNT_10348</name>
</gene>
<dbReference type="Pfam" id="PF07715">
    <property type="entry name" value="Plug"/>
    <property type="match status" value="1"/>
</dbReference>
<keyword evidence="14" id="KW-1185">Reference proteome</keyword>
<evidence type="ECO:0000259" key="12">
    <source>
        <dbReference type="Pfam" id="PF07715"/>
    </source>
</evidence>
<keyword evidence="8" id="KW-0798">TonB box</keyword>
<comment type="subcellular location">
    <subcellularLocation>
        <location evidence="1">Cell outer membrane</location>
        <topology evidence="1">Multi-pass membrane protein</topology>
    </subcellularLocation>
</comment>
<accession>A0A8J2FRR0</accession>
<dbReference type="Gene3D" id="2.170.130.10">
    <property type="entry name" value="TonB-dependent receptor, plug domain"/>
    <property type="match status" value="1"/>
</dbReference>
<organism evidence="13 14">
    <name type="scientific">Candidatus Methylacidithermus pantelleriae</name>
    <dbReference type="NCBI Taxonomy" id="2744239"/>
    <lineage>
        <taxon>Bacteria</taxon>
        <taxon>Pseudomonadati</taxon>
        <taxon>Verrucomicrobiota</taxon>
        <taxon>Methylacidiphilae</taxon>
        <taxon>Methylacidiphilales</taxon>
        <taxon>Methylacidiphilaceae</taxon>
        <taxon>Candidatus Methylacidithermus</taxon>
    </lineage>
</organism>
<evidence type="ECO:0000256" key="1">
    <source>
        <dbReference type="ARBA" id="ARBA00004571"/>
    </source>
</evidence>
<dbReference type="Gene3D" id="2.40.170.20">
    <property type="entry name" value="TonB-dependent receptor, beta-barrel domain"/>
    <property type="match status" value="1"/>
</dbReference>
<evidence type="ECO:0000256" key="7">
    <source>
        <dbReference type="ARBA" id="ARBA00023065"/>
    </source>
</evidence>
<keyword evidence="7" id="KW-0406">Ion transport</keyword>
<keyword evidence="3" id="KW-1134">Transmembrane beta strand</keyword>
<dbReference type="InterPro" id="IPR037066">
    <property type="entry name" value="Plug_dom_sf"/>
</dbReference>
<dbReference type="PANTHER" id="PTHR32552:SF81">
    <property type="entry name" value="TONB-DEPENDENT OUTER MEMBRANE RECEPTOR"/>
    <property type="match status" value="1"/>
</dbReference>
<dbReference type="Proteomes" id="UP000663859">
    <property type="component" value="Unassembled WGS sequence"/>
</dbReference>
<evidence type="ECO:0000256" key="3">
    <source>
        <dbReference type="ARBA" id="ARBA00022452"/>
    </source>
</evidence>
<evidence type="ECO:0000256" key="8">
    <source>
        <dbReference type="ARBA" id="ARBA00023077"/>
    </source>
</evidence>
<evidence type="ECO:0000256" key="2">
    <source>
        <dbReference type="ARBA" id="ARBA00022448"/>
    </source>
</evidence>
<dbReference type="InterPro" id="IPR036942">
    <property type="entry name" value="Beta-barrel_TonB_sf"/>
</dbReference>
<feature type="transmembrane region" description="Helical" evidence="11">
    <location>
        <begin position="36"/>
        <end position="55"/>
    </location>
</feature>
<protein>
    <recommendedName>
        <fullName evidence="12">TonB-dependent receptor plug domain-containing protein</fullName>
    </recommendedName>
</protein>
<dbReference type="GO" id="GO:0006826">
    <property type="term" value="P:iron ion transport"/>
    <property type="evidence" value="ECO:0007669"/>
    <property type="project" value="UniProtKB-KW"/>
</dbReference>
<keyword evidence="10" id="KW-0998">Cell outer membrane</keyword>
<dbReference type="GO" id="GO:0009279">
    <property type="term" value="C:cell outer membrane"/>
    <property type="evidence" value="ECO:0007669"/>
    <property type="project" value="UniProtKB-SubCell"/>
</dbReference>
<evidence type="ECO:0000256" key="4">
    <source>
        <dbReference type="ARBA" id="ARBA00022496"/>
    </source>
</evidence>
<sequence length="442" mass="49324">MRCQGRISFLKFTIAVERPVYQTYVMLTHHCGDRGLLFGSLVFLCVGVITVPGGVASEDKQLQGPQRPTAPSITHLPEVRVTAKLRPMPLPEPDEATRQLGKTPGAVNRVEAKQYREAKTSNLRDALDYQPGIWVQSRHGLIETHISIRGSGIQFPGAGDERGIWVWQDGVSLTRADGVFSPFLFDPLFKKELLVWRGASASDDAASALGGAIVARSYTGYDSPVLQARTEAGSFGYVRALLSSGWVDGPWDGYTAVSHFSENGFRQHASGNSERVFSNLGWEATPDIQTRWIYEWTQGFSLLPMTVTRQQALEDPQAAAPFALQNNTRRAYTFHLLGWDSSWLCSPDARLDFSAYWMYSDISSFVVILFNELANDFGGRIQYTCNIPLWNRPNECTLGFYPQFDLLRNNQFRNVAGLPGRLLSSRDAEAANLIFWQRIPTG</sequence>
<dbReference type="EMBL" id="CAJNOB010000001">
    <property type="protein sequence ID" value="CAF0689749.1"/>
    <property type="molecule type" value="Genomic_DNA"/>
</dbReference>
<evidence type="ECO:0000313" key="13">
    <source>
        <dbReference type="EMBL" id="CAF0689749.1"/>
    </source>
</evidence>
<evidence type="ECO:0000256" key="6">
    <source>
        <dbReference type="ARBA" id="ARBA00023004"/>
    </source>
</evidence>
<comment type="caution">
    <text evidence="13">The sequence shown here is derived from an EMBL/GenBank/DDBJ whole genome shotgun (WGS) entry which is preliminary data.</text>
</comment>
<keyword evidence="2" id="KW-0813">Transport</keyword>
<dbReference type="InterPro" id="IPR012910">
    <property type="entry name" value="Plug_dom"/>
</dbReference>
<keyword evidence="9 11" id="KW-0472">Membrane</keyword>
<name>A0A8J2FRR0_9BACT</name>
<evidence type="ECO:0000313" key="14">
    <source>
        <dbReference type="Proteomes" id="UP000663859"/>
    </source>
</evidence>
<dbReference type="InterPro" id="IPR039426">
    <property type="entry name" value="TonB-dep_rcpt-like"/>
</dbReference>
<dbReference type="AlphaFoldDB" id="A0A8J2FRR0"/>
<proteinExistence type="predicted"/>
<evidence type="ECO:0000256" key="11">
    <source>
        <dbReference type="SAM" id="Phobius"/>
    </source>
</evidence>
<keyword evidence="6" id="KW-0408">Iron</keyword>
<evidence type="ECO:0000256" key="10">
    <source>
        <dbReference type="ARBA" id="ARBA00023237"/>
    </source>
</evidence>
<dbReference type="PANTHER" id="PTHR32552">
    <property type="entry name" value="FERRICHROME IRON RECEPTOR-RELATED"/>
    <property type="match status" value="1"/>
</dbReference>
<dbReference type="SUPFAM" id="SSF56935">
    <property type="entry name" value="Porins"/>
    <property type="match status" value="1"/>
</dbReference>
<keyword evidence="4" id="KW-0410">Iron transport</keyword>
<keyword evidence="5 11" id="KW-0812">Transmembrane</keyword>
<evidence type="ECO:0000256" key="5">
    <source>
        <dbReference type="ARBA" id="ARBA00022692"/>
    </source>
</evidence>
<reference evidence="13" key="1">
    <citation type="submission" date="2021-02" db="EMBL/GenBank/DDBJ databases">
        <authorList>
            <person name="Cremers G."/>
            <person name="Picone N."/>
        </authorList>
    </citation>
    <scope>NUCLEOTIDE SEQUENCE</scope>
    <source>
        <strain evidence="13">PQ17</strain>
    </source>
</reference>
<feature type="domain" description="TonB-dependent receptor plug" evidence="12">
    <location>
        <begin position="102"/>
        <end position="212"/>
    </location>
</feature>